<reference evidence="2" key="1">
    <citation type="submission" date="2013-11" db="EMBL/GenBank/DDBJ databases">
        <title>The Genome Sequence of Phytophthora parasitica IAC_01/95.</title>
        <authorList>
            <consortium name="The Broad Institute Genomics Platform"/>
            <person name="Russ C."/>
            <person name="Tyler B."/>
            <person name="Panabieres F."/>
            <person name="Shan W."/>
            <person name="Tripathy S."/>
            <person name="Grunwald N."/>
            <person name="Machado M."/>
            <person name="Johnson C.S."/>
            <person name="Arredondo F."/>
            <person name="Hong C."/>
            <person name="Coffey M."/>
            <person name="Young S.K."/>
            <person name="Zeng Q."/>
            <person name="Gargeya S."/>
            <person name="Fitzgerald M."/>
            <person name="Abouelleil A."/>
            <person name="Alvarado L."/>
            <person name="Chapman S.B."/>
            <person name="Gainer-Dewar J."/>
            <person name="Goldberg J."/>
            <person name="Griggs A."/>
            <person name="Gujja S."/>
            <person name="Hansen M."/>
            <person name="Howarth C."/>
            <person name="Imamovic A."/>
            <person name="Ireland A."/>
            <person name="Larimer J."/>
            <person name="McCowan C."/>
            <person name="Murphy C."/>
            <person name="Pearson M."/>
            <person name="Poon T.W."/>
            <person name="Priest M."/>
            <person name="Roberts A."/>
            <person name="Saif S."/>
            <person name="Shea T."/>
            <person name="Sykes S."/>
            <person name="Wortman J."/>
            <person name="Nusbaum C."/>
            <person name="Birren B."/>
        </authorList>
    </citation>
    <scope>NUCLEOTIDE SEQUENCE [LARGE SCALE GENOMIC DNA]</scope>
    <source>
        <strain evidence="2">IAC_01/95</strain>
    </source>
</reference>
<feature type="compositionally biased region" description="Polar residues" evidence="1">
    <location>
        <begin position="72"/>
        <end position="96"/>
    </location>
</feature>
<organism evidence="2">
    <name type="scientific">Phytophthora nicotianae</name>
    <name type="common">Potato buckeye rot agent</name>
    <name type="synonym">Phytophthora parasitica</name>
    <dbReference type="NCBI Taxonomy" id="4792"/>
    <lineage>
        <taxon>Eukaryota</taxon>
        <taxon>Sar</taxon>
        <taxon>Stramenopiles</taxon>
        <taxon>Oomycota</taxon>
        <taxon>Peronosporomycetes</taxon>
        <taxon>Peronosporales</taxon>
        <taxon>Peronosporaceae</taxon>
        <taxon>Phytophthora</taxon>
    </lineage>
</organism>
<dbReference type="EMBL" id="KI691595">
    <property type="protein sequence ID" value="ETM52591.1"/>
    <property type="molecule type" value="Genomic_DNA"/>
</dbReference>
<dbReference type="Proteomes" id="UP000054532">
    <property type="component" value="Unassembled WGS sequence"/>
</dbReference>
<proteinExistence type="predicted"/>
<feature type="region of interest" description="Disordered" evidence="1">
    <location>
        <begin position="158"/>
        <end position="179"/>
    </location>
</feature>
<accession>W2NVG3</accession>
<dbReference type="AlphaFoldDB" id="W2NVG3"/>
<name>W2NVG3_PHYNI</name>
<evidence type="ECO:0000313" key="2">
    <source>
        <dbReference type="EMBL" id="ETM52591.1"/>
    </source>
</evidence>
<sequence length="179" mass="19589">MAATATTHGLETCESKNAALSSFIANAWFKYADSLRLVVREDSDHPIREIDRAIQKLCSIAGHQGIVKPPLSKSSQSRPTGASPRASSVDGSQSKSILGKRRVTFNGDGKTKRRDFSKARCDTCGELGHTTNYHDKYIQLKRNGMANAARSSIAKFHEEAETDDCEDAQDGDESSEPRE</sequence>
<protein>
    <submittedName>
        <fullName evidence="2">Uncharacterized protein</fullName>
    </submittedName>
</protein>
<evidence type="ECO:0000256" key="1">
    <source>
        <dbReference type="SAM" id="MobiDB-lite"/>
    </source>
</evidence>
<feature type="compositionally biased region" description="Acidic residues" evidence="1">
    <location>
        <begin position="160"/>
        <end position="179"/>
    </location>
</feature>
<gene>
    <name evidence="2" type="ORF">L914_03824</name>
</gene>
<feature type="region of interest" description="Disordered" evidence="1">
    <location>
        <begin position="66"/>
        <end position="114"/>
    </location>
</feature>